<keyword evidence="1" id="KW-0812">Transmembrane</keyword>
<dbReference type="GeneID" id="90597895"/>
<feature type="transmembrane region" description="Helical" evidence="1">
    <location>
        <begin position="69"/>
        <end position="94"/>
    </location>
</feature>
<accession>A0A654IQG8</accession>
<dbReference type="NCBIfam" id="TIGR04518">
    <property type="entry name" value="ECF_S_folT_fam"/>
    <property type="match status" value="1"/>
</dbReference>
<keyword evidence="1" id="KW-1133">Transmembrane helix</keyword>
<dbReference type="EMBL" id="LR739236">
    <property type="protein sequence ID" value="VZS00359.1"/>
    <property type="molecule type" value="Genomic_DNA"/>
</dbReference>
<reference evidence="3" key="1">
    <citation type="submission" date="2019-11" db="EMBL/GenBank/DDBJ databases">
        <authorList>
            <person name="Falquet L."/>
            <person name="Falquet L."/>
        </authorList>
    </citation>
    <scope>NUCLEOTIDE SEQUENCE</scope>
    <source>
        <strain evidence="4">14/OD_0492</strain>
        <strain evidence="3">14/OD_0535</strain>
        <strain evidence="2">8756-13</strain>
    </source>
</reference>
<organism evidence="3">
    <name type="scientific">Mycoplasma feriruminatoris</name>
    <dbReference type="NCBI Taxonomy" id="1179777"/>
    <lineage>
        <taxon>Bacteria</taxon>
        <taxon>Bacillati</taxon>
        <taxon>Mycoplasmatota</taxon>
        <taxon>Mollicutes</taxon>
        <taxon>Mycoplasmataceae</taxon>
        <taxon>Mycoplasma</taxon>
    </lineage>
</organism>
<dbReference type="EMBL" id="LR739235">
    <property type="protein sequence ID" value="VZR98053.1"/>
    <property type="molecule type" value="Genomic_DNA"/>
</dbReference>
<evidence type="ECO:0000313" key="2">
    <source>
        <dbReference type="EMBL" id="VZR98053.1"/>
    </source>
</evidence>
<feature type="transmembrane region" description="Helical" evidence="1">
    <location>
        <begin position="7"/>
        <end position="24"/>
    </location>
</feature>
<proteinExistence type="predicted"/>
<name>A0A654IQG8_9MOLU</name>
<dbReference type="EMBL" id="LR739237">
    <property type="protein sequence ID" value="VZS00467.1"/>
    <property type="molecule type" value="Genomic_DNA"/>
</dbReference>
<feature type="transmembrane region" description="Helical" evidence="1">
    <location>
        <begin position="129"/>
        <end position="153"/>
    </location>
</feature>
<dbReference type="Gene3D" id="1.10.1760.20">
    <property type="match status" value="1"/>
</dbReference>
<feature type="transmembrane region" description="Helical" evidence="1">
    <location>
        <begin position="100"/>
        <end position="122"/>
    </location>
</feature>
<dbReference type="InterPro" id="IPR030949">
    <property type="entry name" value="ECF_S_folate_fam"/>
</dbReference>
<feature type="transmembrane region" description="Helical" evidence="1">
    <location>
        <begin position="44"/>
        <end position="62"/>
    </location>
</feature>
<gene>
    <name evidence="2" type="ORF">MF5295_00598</name>
    <name evidence="4" type="ORF">MF5582_00611</name>
    <name evidence="3" type="ORF">MF5583_00564</name>
</gene>
<protein>
    <recommendedName>
        <fullName evidence="5">ECF transporter S component</fullName>
    </recommendedName>
</protein>
<evidence type="ECO:0000313" key="3">
    <source>
        <dbReference type="EMBL" id="VZS00359.1"/>
    </source>
</evidence>
<dbReference type="AlphaFoldDB" id="A0A654IQG8"/>
<sequence>MLFFLTNGAAICVIILLFAIAYVMDPKFIKTITTIKITMMAMQVALIVLLTNVIGYSGVFGARLMFGNFILFLSGMLFGPMGGALVGAISYTAGLVMPNIFIHFSFMAVYMLYAMLGSLVFIKKQKSRVTYTISVVVLLFIASFTLTFISHPIAVLSIGKSPYVYATLIKKLIVFPIDAAIEPILIISTFEVSVLILKRVPNSWNNLWCTRFDSLEFLNKQERKSKKDKKERKSTKVEKLVQETNNTSVISQVSN</sequence>
<evidence type="ECO:0000256" key="1">
    <source>
        <dbReference type="SAM" id="Phobius"/>
    </source>
</evidence>
<keyword evidence="1" id="KW-0472">Membrane</keyword>
<evidence type="ECO:0000313" key="4">
    <source>
        <dbReference type="EMBL" id="VZS00467.1"/>
    </source>
</evidence>
<evidence type="ECO:0008006" key="5">
    <source>
        <dbReference type="Google" id="ProtNLM"/>
    </source>
</evidence>
<dbReference type="RefSeq" id="WP_278287688.1">
    <property type="nucleotide sequence ID" value="NZ_CP104009.1"/>
</dbReference>
<feature type="transmembrane region" description="Helical" evidence="1">
    <location>
        <begin position="173"/>
        <end position="197"/>
    </location>
</feature>